<dbReference type="Proteomes" id="UP001595766">
    <property type="component" value="Unassembled WGS sequence"/>
</dbReference>
<evidence type="ECO:0000313" key="6">
    <source>
        <dbReference type="Proteomes" id="UP001595766"/>
    </source>
</evidence>
<comment type="similarity">
    <text evidence="1">Belongs to the CRISPR-associated protein Cas6/Cse3/CasE family.</text>
</comment>
<proteinExistence type="inferred from homology"/>
<keyword evidence="6" id="KW-1185">Reference proteome</keyword>
<evidence type="ECO:0000256" key="3">
    <source>
        <dbReference type="ARBA" id="ARBA00023118"/>
    </source>
</evidence>
<dbReference type="Pfam" id="PF01881">
    <property type="entry name" value="Cas_Cas6_C"/>
    <property type="match status" value="1"/>
</dbReference>
<name>A0ABV8EIS3_9BACT</name>
<dbReference type="InterPro" id="IPR010156">
    <property type="entry name" value="CRISPR-assoc_prot_Cas6"/>
</dbReference>
<dbReference type="RefSeq" id="WP_241290769.1">
    <property type="nucleotide sequence ID" value="NZ_JAKZGR010000001.1"/>
</dbReference>
<evidence type="ECO:0000256" key="1">
    <source>
        <dbReference type="ARBA" id="ARBA00005937"/>
    </source>
</evidence>
<evidence type="ECO:0000259" key="4">
    <source>
        <dbReference type="Pfam" id="PF01881"/>
    </source>
</evidence>
<dbReference type="PANTHER" id="PTHR36984:SF1">
    <property type="entry name" value="CRISPR-ASSOCIATED ENDORIBONUCLEASE CAS6 1"/>
    <property type="match status" value="1"/>
</dbReference>
<protein>
    <submittedName>
        <fullName evidence="5">CRISPR-associated endoribonuclease Cas6</fullName>
    </submittedName>
</protein>
<sequence length="259" mass="29841">MQLLINLKRISSHNRLAVNYQYQLSNCLDCIFEQAAVELISNHSEHQKVNQKKFPFTFSELTFDQLYACKDQFFMHHQGESATLEVRIWDGISIRDYLIDLFQDQRISFSFGNEVVEYHVTSVNTIRPPKFKAEMNYSAITPLFLTKQVENIGMDIISPGDAAYSEVFKTNLLKRFTIQFPELKGLKDLKNCCPEMDFVPTSQAIEQERVFNMYDLDLIHLTGFKFDFKLKASPILQEFGYYAGFGAQSSLGFGCVKAV</sequence>
<feature type="domain" description="CRISPR associated protein Cas6 C-terminal" evidence="4">
    <location>
        <begin position="128"/>
        <end position="257"/>
    </location>
</feature>
<accession>A0ABV8EIS3</accession>
<dbReference type="PANTHER" id="PTHR36984">
    <property type="entry name" value="CRISPR-ASSOCIATED ENDORIBONUCLEASE CAS6 1"/>
    <property type="match status" value="1"/>
</dbReference>
<comment type="caution">
    <text evidence="5">The sequence shown here is derived from an EMBL/GenBank/DDBJ whole genome shotgun (WGS) entry which is preliminary data.</text>
</comment>
<dbReference type="InterPro" id="IPR049435">
    <property type="entry name" value="Cas_Cas6_C"/>
</dbReference>
<dbReference type="InterPro" id="IPR045747">
    <property type="entry name" value="CRISPR-assoc_prot_Cas6_N_sf"/>
</dbReference>
<dbReference type="Gene3D" id="3.30.70.1890">
    <property type="match status" value="1"/>
</dbReference>
<keyword evidence="2" id="KW-0694">RNA-binding</keyword>
<keyword evidence="3" id="KW-0051">Antiviral defense</keyword>
<dbReference type="Gene3D" id="3.30.70.1900">
    <property type="match status" value="1"/>
</dbReference>
<reference evidence="6" key="1">
    <citation type="journal article" date="2019" name="Int. J. Syst. Evol. Microbiol.">
        <title>The Global Catalogue of Microorganisms (GCM) 10K type strain sequencing project: providing services to taxonomists for standard genome sequencing and annotation.</title>
        <authorList>
            <consortium name="The Broad Institute Genomics Platform"/>
            <consortium name="The Broad Institute Genome Sequencing Center for Infectious Disease"/>
            <person name="Wu L."/>
            <person name="Ma J."/>
        </authorList>
    </citation>
    <scope>NUCLEOTIDE SEQUENCE [LARGE SCALE GENOMIC DNA]</scope>
    <source>
        <strain evidence="6">CECT 8551</strain>
    </source>
</reference>
<evidence type="ECO:0000256" key="2">
    <source>
        <dbReference type="ARBA" id="ARBA00022884"/>
    </source>
</evidence>
<evidence type="ECO:0000313" key="5">
    <source>
        <dbReference type="EMBL" id="MFC3976197.1"/>
    </source>
</evidence>
<dbReference type="CDD" id="cd21140">
    <property type="entry name" value="Cas6_I-like"/>
    <property type="match status" value="1"/>
</dbReference>
<gene>
    <name evidence="5" type="ORF">ACFOUP_07400</name>
</gene>
<organism evidence="5 6">
    <name type="scientific">Belliella kenyensis</name>
    <dbReference type="NCBI Taxonomy" id="1472724"/>
    <lineage>
        <taxon>Bacteria</taxon>
        <taxon>Pseudomonadati</taxon>
        <taxon>Bacteroidota</taxon>
        <taxon>Cytophagia</taxon>
        <taxon>Cytophagales</taxon>
        <taxon>Cyclobacteriaceae</taxon>
        <taxon>Belliella</taxon>
    </lineage>
</organism>
<dbReference type="EMBL" id="JBHSAV010000023">
    <property type="protein sequence ID" value="MFC3976197.1"/>
    <property type="molecule type" value="Genomic_DNA"/>
</dbReference>